<evidence type="ECO:0000313" key="2">
    <source>
        <dbReference type="Proteomes" id="UP000298493"/>
    </source>
</evidence>
<proteinExistence type="predicted"/>
<organism evidence="1 2">
    <name type="scientific">Venturia nashicola</name>
    <dbReference type="NCBI Taxonomy" id="86259"/>
    <lineage>
        <taxon>Eukaryota</taxon>
        <taxon>Fungi</taxon>
        <taxon>Dikarya</taxon>
        <taxon>Ascomycota</taxon>
        <taxon>Pezizomycotina</taxon>
        <taxon>Dothideomycetes</taxon>
        <taxon>Pleosporomycetidae</taxon>
        <taxon>Venturiales</taxon>
        <taxon>Venturiaceae</taxon>
        <taxon>Venturia</taxon>
    </lineage>
</organism>
<keyword evidence="2" id="KW-1185">Reference proteome</keyword>
<name>A0A4Z1NVK0_9PEZI</name>
<dbReference type="AlphaFoldDB" id="A0A4Z1NVK0"/>
<dbReference type="Proteomes" id="UP000298493">
    <property type="component" value="Unassembled WGS sequence"/>
</dbReference>
<sequence>MGTELMEVVMRVWMGCLVNAASIEFLLSSARSALYRNAAEHTLSWYQNGNAWFCVLFEGVGFCKARRRRCSGRTIPY</sequence>
<reference evidence="1 2" key="1">
    <citation type="submission" date="2019-04" db="EMBL/GenBank/DDBJ databases">
        <title>High contiguity whole genome sequence and gene annotation resource for two Venturia nashicola isolates.</title>
        <authorList>
            <person name="Prokchorchik M."/>
            <person name="Won K."/>
            <person name="Lee Y."/>
            <person name="Choi E.D."/>
            <person name="Segonzac C."/>
            <person name="Sohn K.H."/>
        </authorList>
    </citation>
    <scope>NUCLEOTIDE SEQUENCE [LARGE SCALE GENOMIC DNA]</scope>
    <source>
        <strain evidence="1 2">PRI2</strain>
    </source>
</reference>
<protein>
    <submittedName>
        <fullName evidence="1">Uncharacterized protein</fullName>
    </submittedName>
</protein>
<evidence type="ECO:0000313" key="1">
    <source>
        <dbReference type="EMBL" id="TID18572.1"/>
    </source>
</evidence>
<comment type="caution">
    <text evidence="1">The sequence shown here is derived from an EMBL/GenBank/DDBJ whole genome shotgun (WGS) entry which is preliminary data.</text>
</comment>
<gene>
    <name evidence="1" type="ORF">E6O75_ATG06648</name>
</gene>
<accession>A0A4Z1NVK0</accession>
<dbReference type="EMBL" id="SNSC02000014">
    <property type="protein sequence ID" value="TID18572.1"/>
    <property type="molecule type" value="Genomic_DNA"/>
</dbReference>